<gene>
    <name evidence="3" type="primary">gilOIII</name>
</gene>
<dbReference type="SUPFAM" id="SSF48264">
    <property type="entry name" value="Cytochrome P450"/>
    <property type="match status" value="1"/>
</dbReference>
<dbReference type="CDD" id="cd11037">
    <property type="entry name" value="CYP199A2-like"/>
    <property type="match status" value="1"/>
</dbReference>
<keyword evidence="2 3" id="KW-0503">Monooxygenase</keyword>
<evidence type="ECO:0000256" key="2">
    <source>
        <dbReference type="RuleBase" id="RU000461"/>
    </source>
</evidence>
<dbReference type="Gene3D" id="1.10.630.10">
    <property type="entry name" value="Cytochrome P450"/>
    <property type="match status" value="1"/>
</dbReference>
<evidence type="ECO:0000256" key="1">
    <source>
        <dbReference type="ARBA" id="ARBA00010617"/>
    </source>
</evidence>
<reference evidence="3" key="2">
    <citation type="submission" date="2006-04" db="EMBL/GenBank/DDBJ databases">
        <authorList>
            <person name="Fischer C."/>
            <person name="Rohr J."/>
        </authorList>
    </citation>
    <scope>NUCLEOTIDE SEQUENCE</scope>
    <source>
        <strain evidence="3">Goe 3592</strain>
    </source>
</reference>
<organism evidence="3">
    <name type="scientific">Streptomyces griseoflavus</name>
    <dbReference type="NCBI Taxonomy" id="35619"/>
    <lineage>
        <taxon>Bacteria</taxon>
        <taxon>Bacillati</taxon>
        <taxon>Actinomycetota</taxon>
        <taxon>Actinomycetes</taxon>
        <taxon>Kitasatosporales</taxon>
        <taxon>Streptomycetaceae</taxon>
        <taxon>Streptomyces</taxon>
    </lineage>
</organism>
<dbReference type="InterPro" id="IPR017972">
    <property type="entry name" value="Cyt_P450_CS"/>
</dbReference>
<reference evidence="3" key="1">
    <citation type="journal article" date="2003" name="J. Am. Chem. Soc.">
        <title>The complete gene cluster of the antitumor agent gilvocarcin V and its implication for the biosynthesis of the gilvocarcins.</title>
        <authorList>
            <person name="Fischer C."/>
            <person name="Lipata F."/>
            <person name="Rohr J."/>
        </authorList>
    </citation>
    <scope>NUCLEOTIDE SEQUENCE</scope>
    <source>
        <strain evidence="3">Goe 3592</strain>
    </source>
</reference>
<keyword evidence="2" id="KW-0560">Oxidoreductase</keyword>
<proteinExistence type="inferred from homology"/>
<keyword evidence="2" id="KW-0408">Iron</keyword>
<sequence>MISTSTIPHLDLDPYTDASITDPYPLYGALRDAAPVVYLTAHQVHCAARYDEVYAALHRHGTFVSGEGVGLTDTLNKAQKGSSFTSDPPYHAYVRGLVARHLKPRAMADINGYVTSWADRLVRDLVARKSFDAVQDFAVAFPLAVVPDLLGWPEGEGKERLLEWASAGFNAFGPLNDRTRAGLPLLGEMGEFLHRMSQPGNLRPGSWGAELVSEAREGKIEDKLLPGLLGDFLAPSMDTSVSALSSMLWLLGTHQDQWRRLREDPSLVSSAFNEIIRLESPLRGFTRYVAEDTELGGAALPRGSRVLLLFGSANRDERFWKDPESFDVARQGAAQHVGFGHGIHACVGQALSRLEGQSLLEALVRHVDRIEVGEPTWRLHNTIRGIERMDVTFHGRTA</sequence>
<dbReference type="GO" id="GO:0016705">
    <property type="term" value="F:oxidoreductase activity, acting on paired donors, with incorporation or reduction of molecular oxygen"/>
    <property type="evidence" value="ECO:0007669"/>
    <property type="project" value="InterPro"/>
</dbReference>
<name>Q7X2G4_9ACTN</name>
<evidence type="ECO:0000313" key="3">
    <source>
        <dbReference type="EMBL" id="AAP69584.1"/>
    </source>
</evidence>
<dbReference type="PANTHER" id="PTHR46696">
    <property type="entry name" value="P450, PUTATIVE (EUROFUNG)-RELATED"/>
    <property type="match status" value="1"/>
</dbReference>
<keyword evidence="2" id="KW-0479">Metal-binding</keyword>
<dbReference type="GO" id="GO:0020037">
    <property type="term" value="F:heme binding"/>
    <property type="evidence" value="ECO:0007669"/>
    <property type="project" value="InterPro"/>
</dbReference>
<dbReference type="InterPro" id="IPR002397">
    <property type="entry name" value="Cyt_P450_B"/>
</dbReference>
<dbReference type="PANTHER" id="PTHR46696:SF1">
    <property type="entry name" value="CYTOCHROME P450 YJIB-RELATED"/>
    <property type="match status" value="1"/>
</dbReference>
<dbReference type="GO" id="GO:0005506">
    <property type="term" value="F:iron ion binding"/>
    <property type="evidence" value="ECO:0007669"/>
    <property type="project" value="InterPro"/>
</dbReference>
<comment type="similarity">
    <text evidence="1 2">Belongs to the cytochrome P450 family.</text>
</comment>
<accession>Q7X2G4</accession>
<dbReference type="PRINTS" id="PR00359">
    <property type="entry name" value="BP450"/>
</dbReference>
<dbReference type="PROSITE" id="PS00086">
    <property type="entry name" value="CYTOCHROME_P450"/>
    <property type="match status" value="1"/>
</dbReference>
<dbReference type="AlphaFoldDB" id="Q7X2G4"/>
<keyword evidence="2" id="KW-0349">Heme</keyword>
<dbReference type="InterPro" id="IPR036396">
    <property type="entry name" value="Cyt_P450_sf"/>
</dbReference>
<dbReference type="Pfam" id="PF00067">
    <property type="entry name" value="p450"/>
    <property type="match status" value="1"/>
</dbReference>
<dbReference type="EMBL" id="AY233211">
    <property type="protein sequence ID" value="AAP69584.1"/>
    <property type="molecule type" value="Genomic_DNA"/>
</dbReference>
<protein>
    <submittedName>
        <fullName evidence="3">Putative cytochrome P-450 monooxygenase</fullName>
    </submittedName>
</protein>
<dbReference type="GO" id="GO:0004497">
    <property type="term" value="F:monooxygenase activity"/>
    <property type="evidence" value="ECO:0007669"/>
    <property type="project" value="UniProtKB-KW"/>
</dbReference>
<dbReference type="InterPro" id="IPR001128">
    <property type="entry name" value="Cyt_P450"/>
</dbReference>